<evidence type="ECO:0008006" key="5">
    <source>
        <dbReference type="Google" id="ProtNLM"/>
    </source>
</evidence>
<gene>
    <name evidence="3" type="ORF">CCR75_009172</name>
</gene>
<dbReference type="KEGG" id="blac:94352887"/>
<evidence type="ECO:0000256" key="2">
    <source>
        <dbReference type="SAM" id="SignalP"/>
    </source>
</evidence>
<evidence type="ECO:0000256" key="1">
    <source>
        <dbReference type="SAM" id="MobiDB-lite"/>
    </source>
</evidence>
<feature type="region of interest" description="Disordered" evidence="1">
    <location>
        <begin position="95"/>
        <end position="120"/>
    </location>
</feature>
<comment type="caution">
    <text evidence="3">The sequence shown here is derived from an EMBL/GenBank/DDBJ whole genome shotgun (WGS) entry which is preliminary data.</text>
</comment>
<keyword evidence="2" id="KW-0732">Signal</keyword>
<proteinExistence type="predicted"/>
<feature type="compositionally biased region" description="Polar residues" evidence="1">
    <location>
        <begin position="144"/>
        <end position="157"/>
    </location>
</feature>
<feature type="compositionally biased region" description="Polar residues" evidence="1">
    <location>
        <begin position="365"/>
        <end position="374"/>
    </location>
</feature>
<dbReference type="AlphaFoldDB" id="A0A976IDV6"/>
<dbReference type="OrthoDB" id="128695at2759"/>
<feature type="compositionally biased region" description="Polar residues" evidence="1">
    <location>
        <begin position="284"/>
        <end position="297"/>
    </location>
</feature>
<dbReference type="EMBL" id="SHOA02000016">
    <property type="protein sequence ID" value="TDH68713.1"/>
    <property type="molecule type" value="Genomic_DNA"/>
</dbReference>
<protein>
    <recommendedName>
        <fullName evidence="5">Secreted protein</fullName>
    </recommendedName>
</protein>
<evidence type="ECO:0000313" key="4">
    <source>
        <dbReference type="Proteomes" id="UP000294530"/>
    </source>
</evidence>
<accession>A0A976IDV6</accession>
<feature type="region of interest" description="Disordered" evidence="1">
    <location>
        <begin position="214"/>
        <end position="374"/>
    </location>
</feature>
<feature type="compositionally biased region" description="Polar residues" evidence="1">
    <location>
        <begin position="344"/>
        <end position="358"/>
    </location>
</feature>
<feature type="chain" id="PRO_5036810838" description="Secreted protein" evidence="2">
    <location>
        <begin position="24"/>
        <end position="392"/>
    </location>
</feature>
<dbReference type="RefSeq" id="XP_067818212.1">
    <property type="nucleotide sequence ID" value="XM_067967216.1"/>
</dbReference>
<sequence>MRRPMKLALVIAVISSISSSATAFAFGQSDIAGKSDVAGAVIPSDASLKNDAVTMKKDLEEAVTPAPTFSDETTPTISLTDQIYGTSDTSLVEKGLSTSPSSLDDAYNNSELQTEVSPATQQTDFVSATDLSELAGVTPVPSSPDDTYTETLPQTKMTPPDHSLAQQNGVASSPFDDSVAAAKLPLEQSIPDSPGAEVTPILSSPIVEEMVSPQLEVTPSPSRSSSGKSASPKTPCPALPQPSLDTTTSTEEIGQISSSVDPPGDGTKLTTPDEYISTDDVTPAPSTLSGEDTSTVSGKAPCPSLPVAGSSSLPTPAPSSIHDIDETSLSKTGKPPCPPLPQPSAGSDTLESAGSVEQQDAGIQVKQQSSTASGQIVPSLAAVATSILYVLY</sequence>
<feature type="region of interest" description="Disordered" evidence="1">
    <location>
        <begin position="135"/>
        <end position="173"/>
    </location>
</feature>
<feature type="compositionally biased region" description="Low complexity" evidence="1">
    <location>
        <begin position="218"/>
        <end position="233"/>
    </location>
</feature>
<feature type="compositionally biased region" description="Polar residues" evidence="1">
    <location>
        <begin position="243"/>
        <end position="260"/>
    </location>
</feature>
<feature type="signal peptide" evidence="2">
    <location>
        <begin position="1"/>
        <end position="23"/>
    </location>
</feature>
<name>A0A976IDV6_BRELC</name>
<dbReference type="Proteomes" id="UP000294530">
    <property type="component" value="Unassembled WGS sequence"/>
</dbReference>
<keyword evidence="4" id="KW-1185">Reference proteome</keyword>
<organism evidence="3 4">
    <name type="scientific">Bremia lactucae</name>
    <name type="common">Lettuce downy mildew</name>
    <dbReference type="NCBI Taxonomy" id="4779"/>
    <lineage>
        <taxon>Eukaryota</taxon>
        <taxon>Sar</taxon>
        <taxon>Stramenopiles</taxon>
        <taxon>Oomycota</taxon>
        <taxon>Peronosporomycetes</taxon>
        <taxon>Peronosporales</taxon>
        <taxon>Peronosporaceae</taxon>
        <taxon>Bremia</taxon>
    </lineage>
</organism>
<reference evidence="3 4" key="1">
    <citation type="journal article" date="2021" name="Genome Biol.">
        <title>AFLAP: assembly-free linkage analysis pipeline using k-mers from genome sequencing data.</title>
        <authorList>
            <person name="Fletcher K."/>
            <person name="Zhang L."/>
            <person name="Gil J."/>
            <person name="Han R."/>
            <person name="Cavanaugh K."/>
            <person name="Michelmore R."/>
        </authorList>
    </citation>
    <scope>NUCLEOTIDE SEQUENCE [LARGE SCALE GENOMIC DNA]</scope>
    <source>
        <strain evidence="3 4">SF5</strain>
    </source>
</reference>
<dbReference type="GeneID" id="94352887"/>
<evidence type="ECO:0000313" key="3">
    <source>
        <dbReference type="EMBL" id="TDH68713.1"/>
    </source>
</evidence>